<dbReference type="Gene3D" id="1.20.120.910">
    <property type="entry name" value="DksA, coiled-coil domain"/>
    <property type="match status" value="1"/>
</dbReference>
<sequence>MTEELDPETWRQRLLDFREELQAIERDGGNSTGTVELDQQRMGRLSRMDALQGQQMAQASARRRQEMLTRIEGALRRIETGDFGYCFVCGEDIGAERLRVDPTVTRCIDCVNA</sequence>
<dbReference type="EMBL" id="NSKD01000001">
    <property type="protein sequence ID" value="PAU81840.1"/>
    <property type="molecule type" value="Genomic_DNA"/>
</dbReference>
<dbReference type="RefSeq" id="WP_095615940.1">
    <property type="nucleotide sequence ID" value="NZ_NSKD01000001.1"/>
</dbReference>
<proteinExistence type="predicted"/>
<evidence type="ECO:0000259" key="5">
    <source>
        <dbReference type="Pfam" id="PF01258"/>
    </source>
</evidence>
<dbReference type="OrthoDB" id="6064855at2"/>
<evidence type="ECO:0000256" key="1">
    <source>
        <dbReference type="ARBA" id="ARBA00022723"/>
    </source>
</evidence>
<organism evidence="6 7">
    <name type="scientific">Halovibrio salipaludis</name>
    <dbReference type="NCBI Taxonomy" id="2032626"/>
    <lineage>
        <taxon>Bacteria</taxon>
        <taxon>Pseudomonadati</taxon>
        <taxon>Pseudomonadota</taxon>
        <taxon>Gammaproteobacteria</taxon>
        <taxon>Oceanospirillales</taxon>
        <taxon>Halomonadaceae</taxon>
        <taxon>Halovibrio</taxon>
    </lineage>
</organism>
<feature type="domain" description="Zinc finger DksA/TraR C4-type" evidence="5">
    <location>
        <begin position="81"/>
        <end position="110"/>
    </location>
</feature>
<name>A0A2A2FAH0_9GAMM</name>
<dbReference type="PANTHER" id="PTHR33823">
    <property type="entry name" value="RNA POLYMERASE-BINDING TRANSCRIPTION FACTOR DKSA-RELATED"/>
    <property type="match status" value="1"/>
</dbReference>
<dbReference type="AlphaFoldDB" id="A0A2A2FAH0"/>
<dbReference type="SUPFAM" id="SSF57716">
    <property type="entry name" value="Glucocorticoid receptor-like (DNA-binding domain)"/>
    <property type="match status" value="1"/>
</dbReference>
<protein>
    <submittedName>
        <fullName evidence="6">Conjugal transfer protein TraR</fullName>
    </submittedName>
</protein>
<keyword evidence="1" id="KW-0479">Metal-binding</keyword>
<feature type="zinc finger region" description="dksA C4-type" evidence="4">
    <location>
        <begin position="86"/>
        <end position="110"/>
    </location>
</feature>
<keyword evidence="3" id="KW-0862">Zinc</keyword>
<keyword evidence="2" id="KW-0863">Zinc-finger</keyword>
<dbReference type="PROSITE" id="PS51128">
    <property type="entry name" value="ZF_DKSA_2"/>
    <property type="match status" value="1"/>
</dbReference>
<comment type="caution">
    <text evidence="6">The sequence shown here is derived from an EMBL/GenBank/DDBJ whole genome shotgun (WGS) entry which is preliminary data.</text>
</comment>
<evidence type="ECO:0000256" key="4">
    <source>
        <dbReference type="PROSITE-ProRule" id="PRU00510"/>
    </source>
</evidence>
<dbReference type="Proteomes" id="UP000218896">
    <property type="component" value="Unassembled WGS sequence"/>
</dbReference>
<dbReference type="Pfam" id="PF01258">
    <property type="entry name" value="zf-dskA_traR"/>
    <property type="match status" value="1"/>
</dbReference>
<accession>A0A2A2FAH0</accession>
<dbReference type="PANTHER" id="PTHR33823:SF4">
    <property type="entry name" value="GENERAL STRESS PROTEIN 16O"/>
    <property type="match status" value="1"/>
</dbReference>
<keyword evidence="7" id="KW-1185">Reference proteome</keyword>
<evidence type="ECO:0000256" key="2">
    <source>
        <dbReference type="ARBA" id="ARBA00022771"/>
    </source>
</evidence>
<dbReference type="GO" id="GO:0008270">
    <property type="term" value="F:zinc ion binding"/>
    <property type="evidence" value="ECO:0007669"/>
    <property type="project" value="UniProtKB-KW"/>
</dbReference>
<evidence type="ECO:0000313" key="6">
    <source>
        <dbReference type="EMBL" id="PAU81840.1"/>
    </source>
</evidence>
<gene>
    <name evidence="6" type="ORF">CK501_01420</name>
</gene>
<evidence type="ECO:0000313" key="7">
    <source>
        <dbReference type="Proteomes" id="UP000218896"/>
    </source>
</evidence>
<evidence type="ECO:0000256" key="3">
    <source>
        <dbReference type="ARBA" id="ARBA00022833"/>
    </source>
</evidence>
<reference evidence="6 7" key="1">
    <citation type="submission" date="2017-08" db="EMBL/GenBank/DDBJ databases">
        <title>Halovibrio sewagensis sp. nov., isolated from wastewater of high salinity.</title>
        <authorList>
            <person name="Dong X."/>
            <person name="Zhang G."/>
        </authorList>
    </citation>
    <scope>NUCLEOTIDE SEQUENCE [LARGE SCALE GENOMIC DNA]</scope>
    <source>
        <strain evidence="6 7">YL5-2</strain>
    </source>
</reference>
<dbReference type="InterPro" id="IPR000962">
    <property type="entry name" value="Znf_DskA_TraR"/>
</dbReference>